<name>A0A1Z4JT20_LEPBY</name>
<keyword evidence="2" id="KW-1185">Reference proteome</keyword>
<evidence type="ECO:0000313" key="1">
    <source>
        <dbReference type="EMBL" id="BAY59788.1"/>
    </source>
</evidence>
<protein>
    <recommendedName>
        <fullName evidence="3">DUF2997 domain-containing protein</fullName>
    </recommendedName>
</protein>
<sequence>MTQIKIVRKRGQAMKVEVMGHQGASCTQLTKPLTQLGETEVELKPEYHEQPVQVNTDISIGGW</sequence>
<gene>
    <name evidence="1" type="ORF">NIES2135_66650</name>
</gene>
<dbReference type="Proteomes" id="UP000217895">
    <property type="component" value="Plasmid Plasmid2 dna"/>
</dbReference>
<accession>A0A1Z4JT20</accession>
<dbReference type="AlphaFoldDB" id="A0A1Z4JT20"/>
<geneLocation type="plasmid" evidence="1">
    <name>plasmid2</name>
</geneLocation>
<evidence type="ECO:0000313" key="2">
    <source>
        <dbReference type="Proteomes" id="UP000217895"/>
    </source>
</evidence>
<dbReference type="InterPro" id="IPR021375">
    <property type="entry name" value="DUF2997"/>
</dbReference>
<proteinExistence type="predicted"/>
<evidence type="ECO:0008006" key="3">
    <source>
        <dbReference type="Google" id="ProtNLM"/>
    </source>
</evidence>
<reference evidence="1 2" key="1">
    <citation type="submission" date="2017-06" db="EMBL/GenBank/DDBJ databases">
        <title>Genome sequencing of cyanobaciteial culture collection at National Institute for Environmental Studies (NIES).</title>
        <authorList>
            <person name="Hirose Y."/>
            <person name="Shimura Y."/>
            <person name="Fujisawa T."/>
            <person name="Nakamura Y."/>
            <person name="Kawachi M."/>
        </authorList>
    </citation>
    <scope>NUCLEOTIDE SEQUENCE [LARGE SCALE GENOMIC DNA]</scope>
    <source>
        <strain evidence="1 2">NIES-2135</strain>
        <plasmid evidence="2">Plasmid Plasmid2 dna</plasmid>
    </source>
</reference>
<organism evidence="1 2">
    <name type="scientific">Leptolyngbya boryana NIES-2135</name>
    <dbReference type="NCBI Taxonomy" id="1973484"/>
    <lineage>
        <taxon>Bacteria</taxon>
        <taxon>Bacillati</taxon>
        <taxon>Cyanobacteriota</taxon>
        <taxon>Cyanophyceae</taxon>
        <taxon>Leptolyngbyales</taxon>
        <taxon>Leptolyngbyaceae</taxon>
        <taxon>Leptolyngbya group</taxon>
        <taxon>Leptolyngbya</taxon>
    </lineage>
</organism>
<dbReference type="Pfam" id="PF11211">
    <property type="entry name" value="DUF2997"/>
    <property type="match status" value="1"/>
</dbReference>
<dbReference type="EMBL" id="AP018205">
    <property type="protein sequence ID" value="BAY59788.1"/>
    <property type="molecule type" value="Genomic_DNA"/>
</dbReference>
<keyword evidence="1" id="KW-0614">Plasmid</keyword>